<dbReference type="Proteomes" id="UP000247515">
    <property type="component" value="Unassembled WGS sequence"/>
</dbReference>
<comment type="caution">
    <text evidence="1">The sequence shown here is derived from an EMBL/GenBank/DDBJ whole genome shotgun (WGS) entry which is preliminary data.</text>
</comment>
<dbReference type="EMBL" id="QJJV01000042">
    <property type="protein sequence ID" value="PXX05295.1"/>
    <property type="molecule type" value="Genomic_DNA"/>
</dbReference>
<protein>
    <submittedName>
        <fullName evidence="1">Uncharacterized protein</fullName>
    </submittedName>
</protein>
<evidence type="ECO:0000313" key="2">
    <source>
        <dbReference type="Proteomes" id="UP000247515"/>
    </source>
</evidence>
<name>A0ABX5MC14_9BURK</name>
<gene>
    <name evidence="1" type="ORF">C7400_14247</name>
</gene>
<organism evidence="1 2">
    <name type="scientific">Paraburkholderia tropica</name>
    <dbReference type="NCBI Taxonomy" id="92647"/>
    <lineage>
        <taxon>Bacteria</taxon>
        <taxon>Pseudomonadati</taxon>
        <taxon>Pseudomonadota</taxon>
        <taxon>Betaproteobacteria</taxon>
        <taxon>Burkholderiales</taxon>
        <taxon>Burkholderiaceae</taxon>
        <taxon>Paraburkholderia</taxon>
    </lineage>
</organism>
<proteinExistence type="predicted"/>
<evidence type="ECO:0000313" key="1">
    <source>
        <dbReference type="EMBL" id="PXX05295.1"/>
    </source>
</evidence>
<accession>A0ABX5MC14</accession>
<reference evidence="1 2" key="1">
    <citation type="submission" date="2018-05" db="EMBL/GenBank/DDBJ databases">
        <title>Genomic Encyclopedia of Type Strains, Phase IV (KMG-V): Genome sequencing to study the core and pangenomes of soil and plant-associated prokaryotes.</title>
        <authorList>
            <person name="Whitman W."/>
        </authorList>
    </citation>
    <scope>NUCLEOTIDE SEQUENCE [LARGE SCALE GENOMIC DNA]</scope>
    <source>
        <strain evidence="1 2">SIr-6563</strain>
    </source>
</reference>
<keyword evidence="2" id="KW-1185">Reference proteome</keyword>
<sequence length="35" mass="4020">MALVDDIAMEVEVDSTYEYHKAMLGQLNELMSMLK</sequence>